<gene>
    <name evidence="22" type="ORF">MONBRDRAFT_32498</name>
</gene>
<dbReference type="FunFam" id="3.40.50.1000:FF:000001">
    <property type="entry name" value="Phospholipid-transporting ATPase IC"/>
    <property type="match status" value="1"/>
</dbReference>
<dbReference type="Pfam" id="PF13246">
    <property type="entry name" value="Cation_ATPase"/>
    <property type="match status" value="1"/>
</dbReference>
<evidence type="ECO:0000256" key="18">
    <source>
        <dbReference type="SAM" id="MobiDB-lite"/>
    </source>
</evidence>
<proteinExistence type="inferred from homology"/>
<feature type="binding site" evidence="15">
    <location>
        <position position="803"/>
    </location>
    <ligand>
        <name>ATP</name>
        <dbReference type="ChEBI" id="CHEBI:30616"/>
    </ligand>
</feature>
<dbReference type="SUPFAM" id="SSF81665">
    <property type="entry name" value="Calcium ATPase, transmembrane domain M"/>
    <property type="match status" value="1"/>
</dbReference>
<feature type="binding site" evidence="16">
    <location>
        <position position="823"/>
    </location>
    <ligand>
        <name>Mg(2+)</name>
        <dbReference type="ChEBI" id="CHEBI:18420"/>
    </ligand>
</feature>
<dbReference type="InterPro" id="IPR036412">
    <property type="entry name" value="HAD-like_sf"/>
</dbReference>
<evidence type="ECO:0000256" key="10">
    <source>
        <dbReference type="ARBA" id="ARBA00022967"/>
    </source>
</evidence>
<dbReference type="GO" id="GO:0007030">
    <property type="term" value="P:Golgi organization"/>
    <property type="evidence" value="ECO:0000318"/>
    <property type="project" value="GO_Central"/>
</dbReference>
<dbReference type="InterPro" id="IPR023214">
    <property type="entry name" value="HAD_sf"/>
</dbReference>
<dbReference type="GO" id="GO:0140326">
    <property type="term" value="F:ATPase-coupled intramembrane lipid transporter activity"/>
    <property type="evidence" value="ECO:0000318"/>
    <property type="project" value="GO_Central"/>
</dbReference>
<name>A9V0N1_MONBE</name>
<keyword evidence="7 15" id="KW-0547">Nucleotide-binding</keyword>
<keyword evidence="8 15" id="KW-0067">ATP-binding</keyword>
<dbReference type="KEGG" id="mbr:MONBRDRAFT_32498"/>
<dbReference type="NCBIfam" id="TIGR01652">
    <property type="entry name" value="ATPase-Plipid"/>
    <property type="match status" value="1"/>
</dbReference>
<evidence type="ECO:0000259" key="20">
    <source>
        <dbReference type="Pfam" id="PF16209"/>
    </source>
</evidence>
<feature type="transmembrane region" description="Helical" evidence="17">
    <location>
        <begin position="283"/>
        <end position="308"/>
    </location>
</feature>
<dbReference type="InterPro" id="IPR032631">
    <property type="entry name" value="P-type_ATPase_N"/>
</dbReference>
<dbReference type="InterPro" id="IPR044492">
    <property type="entry name" value="P_typ_ATPase_HD_dom"/>
</dbReference>
<feature type="binding site" evidence="15">
    <location>
        <position position="541"/>
    </location>
    <ligand>
        <name>ATP</name>
        <dbReference type="ChEBI" id="CHEBI:30616"/>
    </ligand>
</feature>
<dbReference type="InterPro" id="IPR006539">
    <property type="entry name" value="P-type_ATPase_IV"/>
</dbReference>
<evidence type="ECO:0000256" key="15">
    <source>
        <dbReference type="PIRSR" id="PIRSR606539-2"/>
    </source>
</evidence>
<feature type="binding site" evidence="15">
    <location>
        <position position="681"/>
    </location>
    <ligand>
        <name>ATP</name>
        <dbReference type="ChEBI" id="CHEBI:30616"/>
    </ligand>
</feature>
<feature type="binding site" evidence="15">
    <location>
        <position position="402"/>
    </location>
    <ligand>
        <name>ATP</name>
        <dbReference type="ChEBI" id="CHEBI:30616"/>
    </ligand>
</feature>
<dbReference type="InterPro" id="IPR023298">
    <property type="entry name" value="ATPase_P-typ_TM_dom_sf"/>
</dbReference>
<keyword evidence="6 16" id="KW-0479">Metal-binding</keyword>
<dbReference type="GO" id="GO:0000287">
    <property type="term" value="F:magnesium ion binding"/>
    <property type="evidence" value="ECO:0007669"/>
    <property type="project" value="UniProtKB-UniRule"/>
</dbReference>
<feature type="binding site" evidence="15">
    <location>
        <position position="400"/>
    </location>
    <ligand>
        <name>ATP</name>
        <dbReference type="ChEBI" id="CHEBI:30616"/>
    </ligand>
</feature>
<dbReference type="Pfam" id="PF16209">
    <property type="entry name" value="PhoLip_ATPase_N"/>
    <property type="match status" value="1"/>
</dbReference>
<dbReference type="GO" id="GO:0005524">
    <property type="term" value="F:ATP binding"/>
    <property type="evidence" value="ECO:0007669"/>
    <property type="project" value="UniProtKB-UniRule"/>
</dbReference>
<keyword evidence="12 17" id="KW-0472">Membrane</keyword>
<dbReference type="AlphaFoldDB" id="A9V0N1"/>
<feature type="binding site" evidence="15">
    <location>
        <position position="599"/>
    </location>
    <ligand>
        <name>ATP</name>
        <dbReference type="ChEBI" id="CHEBI:30616"/>
    </ligand>
</feature>
<dbReference type="PANTHER" id="PTHR24092:SF190">
    <property type="entry name" value="PHOSPHOLIPID-TRANSPORTING ATPASE"/>
    <property type="match status" value="1"/>
</dbReference>
<dbReference type="SFLD" id="SFLDG00002">
    <property type="entry name" value="C1.7:_P-type_atpase_like"/>
    <property type="match status" value="1"/>
</dbReference>
<dbReference type="Gene3D" id="3.40.1110.10">
    <property type="entry name" value="Calcium-transporting ATPase, cytoplasmic domain N"/>
    <property type="match status" value="1"/>
</dbReference>
<keyword evidence="10 17" id="KW-1278">Translocase</keyword>
<dbReference type="SUPFAM" id="SSF81660">
    <property type="entry name" value="Metal cation-transporting ATPase, ATP-binding domain N"/>
    <property type="match status" value="1"/>
</dbReference>
<dbReference type="eggNOG" id="KOG0206">
    <property type="taxonomic scope" value="Eukaryota"/>
</dbReference>
<dbReference type="GO" id="GO:0005802">
    <property type="term" value="C:trans-Golgi network"/>
    <property type="evidence" value="ECO:0000318"/>
    <property type="project" value="GO_Central"/>
</dbReference>
<dbReference type="InterPro" id="IPR059000">
    <property type="entry name" value="ATPase_P-type_domA"/>
</dbReference>
<dbReference type="PROSITE" id="PS00154">
    <property type="entry name" value="ATPASE_E1_E2"/>
    <property type="match status" value="1"/>
</dbReference>
<feature type="binding site" evidence="15">
    <location>
        <position position="827"/>
    </location>
    <ligand>
        <name>ATP</name>
        <dbReference type="ChEBI" id="CHEBI:30616"/>
    </ligand>
</feature>
<dbReference type="FunFam" id="3.40.50.1000:FF:000130">
    <property type="entry name" value="Phospholipid-transporting ATPase"/>
    <property type="match status" value="1"/>
</dbReference>
<dbReference type="InterPro" id="IPR023299">
    <property type="entry name" value="ATPase_P-typ_cyto_dom_N"/>
</dbReference>
<feature type="compositionally biased region" description="Polar residues" evidence="18">
    <location>
        <begin position="1204"/>
        <end position="1215"/>
    </location>
</feature>
<feature type="binding site" evidence="16">
    <location>
        <position position="402"/>
    </location>
    <ligand>
        <name>Mg(2+)</name>
        <dbReference type="ChEBI" id="CHEBI:18420"/>
    </ligand>
</feature>
<feature type="domain" description="P-type ATPase C-terminal" evidence="21">
    <location>
        <begin position="849"/>
        <end position="1104"/>
    </location>
</feature>
<feature type="binding site" evidence="15">
    <location>
        <position position="500"/>
    </location>
    <ligand>
        <name>ATP</name>
        <dbReference type="ChEBI" id="CHEBI:30616"/>
    </ligand>
</feature>
<keyword evidence="11 17" id="KW-1133">Transmembrane helix</keyword>
<dbReference type="SUPFAM" id="SSF81653">
    <property type="entry name" value="Calcium ATPase, transduction domain A"/>
    <property type="match status" value="1"/>
</dbReference>
<feature type="domain" description="P-type ATPase A" evidence="19">
    <location>
        <begin position="123"/>
        <end position="184"/>
    </location>
</feature>
<feature type="compositionally biased region" description="Polar residues" evidence="18">
    <location>
        <begin position="1114"/>
        <end position="1134"/>
    </location>
</feature>
<feature type="transmembrane region" description="Helical" evidence="17">
    <location>
        <begin position="87"/>
        <end position="105"/>
    </location>
</feature>
<evidence type="ECO:0000256" key="5">
    <source>
        <dbReference type="ARBA" id="ARBA00022692"/>
    </source>
</evidence>
<evidence type="ECO:0000256" key="3">
    <source>
        <dbReference type="ARBA" id="ARBA00008109"/>
    </source>
</evidence>
<dbReference type="Gene3D" id="2.70.150.10">
    <property type="entry name" value="Calcium-transporting ATPase, cytoplasmic transduction domain A"/>
    <property type="match status" value="1"/>
</dbReference>
<feature type="binding site" evidence="15">
    <location>
        <position position="401"/>
    </location>
    <ligand>
        <name>ATP</name>
        <dbReference type="ChEBI" id="CHEBI:30616"/>
    </ligand>
</feature>
<dbReference type="InterPro" id="IPR008250">
    <property type="entry name" value="ATPase_P-typ_transduc_dom_A_sf"/>
</dbReference>
<feature type="transmembrane region" description="Helical" evidence="17">
    <location>
        <begin position="335"/>
        <end position="354"/>
    </location>
</feature>
<feature type="region of interest" description="Disordered" evidence="18">
    <location>
        <begin position="1177"/>
        <end position="1240"/>
    </location>
</feature>
<evidence type="ECO:0000256" key="7">
    <source>
        <dbReference type="ARBA" id="ARBA00022741"/>
    </source>
</evidence>
<feature type="active site" description="4-aspartylphosphate intermediate" evidence="14">
    <location>
        <position position="400"/>
    </location>
</feature>
<keyword evidence="5 17" id="KW-0812">Transmembrane</keyword>
<feature type="region of interest" description="Disordered" evidence="18">
    <location>
        <begin position="1113"/>
        <end position="1134"/>
    </location>
</feature>
<keyword evidence="23" id="KW-1185">Reference proteome</keyword>
<evidence type="ECO:0000256" key="14">
    <source>
        <dbReference type="PIRSR" id="PIRSR606539-1"/>
    </source>
</evidence>
<feature type="binding site" evidence="15">
    <location>
        <position position="680"/>
    </location>
    <ligand>
        <name>ATP</name>
        <dbReference type="ChEBI" id="CHEBI:30616"/>
    </ligand>
</feature>
<evidence type="ECO:0000256" key="4">
    <source>
        <dbReference type="ARBA" id="ARBA00022475"/>
    </source>
</evidence>
<feature type="transmembrane region" description="Helical" evidence="17">
    <location>
        <begin position="1072"/>
        <end position="1093"/>
    </location>
</feature>
<dbReference type="InterPro" id="IPR018303">
    <property type="entry name" value="ATPase_P-typ_P_site"/>
</dbReference>
<reference evidence="22 23" key="1">
    <citation type="journal article" date="2008" name="Nature">
        <title>The genome of the choanoflagellate Monosiga brevicollis and the origin of metazoans.</title>
        <authorList>
            <consortium name="JGI Sequencing"/>
            <person name="King N."/>
            <person name="Westbrook M.J."/>
            <person name="Young S.L."/>
            <person name="Kuo A."/>
            <person name="Abedin M."/>
            <person name="Chapman J."/>
            <person name="Fairclough S."/>
            <person name="Hellsten U."/>
            <person name="Isogai Y."/>
            <person name="Letunic I."/>
            <person name="Marr M."/>
            <person name="Pincus D."/>
            <person name="Putnam N."/>
            <person name="Rokas A."/>
            <person name="Wright K.J."/>
            <person name="Zuzow R."/>
            <person name="Dirks W."/>
            <person name="Good M."/>
            <person name="Goodstein D."/>
            <person name="Lemons D."/>
            <person name="Li W."/>
            <person name="Lyons J.B."/>
            <person name="Morris A."/>
            <person name="Nichols S."/>
            <person name="Richter D.J."/>
            <person name="Salamov A."/>
            <person name="Bork P."/>
            <person name="Lim W.A."/>
            <person name="Manning G."/>
            <person name="Miller W.T."/>
            <person name="McGinnis W."/>
            <person name="Shapiro H."/>
            <person name="Tjian R."/>
            <person name="Grigoriev I.V."/>
            <person name="Rokhsar D."/>
        </authorList>
    </citation>
    <scope>NUCLEOTIDE SEQUENCE [LARGE SCALE GENOMIC DNA]</scope>
    <source>
        <strain evidence="23">MX1 / ATCC 50154</strain>
    </source>
</reference>
<accession>A9V0N1</accession>
<evidence type="ECO:0000256" key="2">
    <source>
        <dbReference type="ARBA" id="ARBA00004236"/>
    </source>
</evidence>
<dbReference type="GeneID" id="5891403"/>
<feature type="transmembrane region" description="Helical" evidence="17">
    <location>
        <begin position="1029"/>
        <end position="1052"/>
    </location>
</feature>
<dbReference type="InterPro" id="IPR032630">
    <property type="entry name" value="P_typ_ATPase_c"/>
</dbReference>
<dbReference type="SFLD" id="SFLDF00027">
    <property type="entry name" value="p-type_atpase"/>
    <property type="match status" value="1"/>
</dbReference>
<feature type="binding site" evidence="16">
    <location>
        <position position="827"/>
    </location>
    <ligand>
        <name>Mg(2+)</name>
        <dbReference type="ChEBI" id="CHEBI:18420"/>
    </ligand>
</feature>
<dbReference type="FunCoup" id="A9V0N1">
    <property type="interactions" value="600"/>
</dbReference>
<feature type="binding site" evidence="15">
    <location>
        <position position="797"/>
    </location>
    <ligand>
        <name>ATP</name>
        <dbReference type="ChEBI" id="CHEBI:30616"/>
    </ligand>
</feature>
<feature type="transmembrane region" description="Helical" evidence="17">
    <location>
        <begin position="1004"/>
        <end position="1022"/>
    </location>
</feature>
<evidence type="ECO:0000256" key="16">
    <source>
        <dbReference type="PIRSR" id="PIRSR606539-3"/>
    </source>
</evidence>
<dbReference type="GO" id="GO:0016887">
    <property type="term" value="F:ATP hydrolysis activity"/>
    <property type="evidence" value="ECO:0007669"/>
    <property type="project" value="InterPro"/>
</dbReference>
<comment type="subcellular location">
    <subcellularLocation>
        <location evidence="2">Cell membrane</location>
    </subcellularLocation>
    <subcellularLocation>
        <location evidence="1 17">Membrane</location>
        <topology evidence="1 17">Multi-pass membrane protein</topology>
    </subcellularLocation>
</comment>
<comment type="similarity">
    <text evidence="3 17">Belongs to the cation transport ATPase (P-type) (TC 3.A.3) family. Type IV subfamily.</text>
</comment>
<evidence type="ECO:0000256" key="13">
    <source>
        <dbReference type="ARBA" id="ARBA00034036"/>
    </source>
</evidence>
<dbReference type="CDD" id="cd02073">
    <property type="entry name" value="P-type_ATPase_APLT_Dnf-like"/>
    <property type="match status" value="1"/>
</dbReference>
<dbReference type="SFLD" id="SFLDS00003">
    <property type="entry name" value="Haloacid_Dehalogenase"/>
    <property type="match status" value="1"/>
</dbReference>
<evidence type="ECO:0000256" key="6">
    <source>
        <dbReference type="ARBA" id="ARBA00022723"/>
    </source>
</evidence>
<dbReference type="Pfam" id="PF16212">
    <property type="entry name" value="PhoLip_ATPase_C"/>
    <property type="match status" value="1"/>
</dbReference>
<evidence type="ECO:0000259" key="21">
    <source>
        <dbReference type="Pfam" id="PF16212"/>
    </source>
</evidence>
<dbReference type="Proteomes" id="UP000001357">
    <property type="component" value="Unassembled WGS sequence"/>
</dbReference>
<comment type="catalytic activity">
    <reaction evidence="13 17">
        <text>ATP + H2O + phospholipidSide 1 = ADP + phosphate + phospholipidSide 2.</text>
        <dbReference type="EC" id="7.6.2.1"/>
    </reaction>
</comment>
<feature type="binding site" evidence="15">
    <location>
        <position position="564"/>
    </location>
    <ligand>
        <name>ATP</name>
        <dbReference type="ChEBI" id="CHEBI:30616"/>
    </ligand>
</feature>
<evidence type="ECO:0000256" key="17">
    <source>
        <dbReference type="RuleBase" id="RU362033"/>
    </source>
</evidence>
<comment type="cofactor">
    <cofactor evidence="16">
        <name>Mg(2+)</name>
        <dbReference type="ChEBI" id="CHEBI:18420"/>
    </cofactor>
</comment>
<keyword evidence="4" id="KW-1003">Cell membrane</keyword>
<dbReference type="GO" id="GO:0045332">
    <property type="term" value="P:phospholipid translocation"/>
    <property type="evidence" value="ECO:0000318"/>
    <property type="project" value="GO_Central"/>
</dbReference>
<protein>
    <recommendedName>
        <fullName evidence="17">Phospholipid-transporting ATPase</fullName>
        <ecNumber evidence="17">7.6.2.1</ecNumber>
    </recommendedName>
</protein>
<keyword evidence="9 16" id="KW-0460">Magnesium</keyword>
<feature type="binding site" evidence="15">
    <location>
        <position position="826"/>
    </location>
    <ligand>
        <name>ATP</name>
        <dbReference type="ChEBI" id="CHEBI:30616"/>
    </ligand>
</feature>
<feature type="domain" description="P-type ATPase N-terminal" evidence="20">
    <location>
        <begin position="25"/>
        <end position="92"/>
    </location>
</feature>
<feature type="compositionally biased region" description="Polar residues" evidence="18">
    <location>
        <begin position="1183"/>
        <end position="1193"/>
    </location>
</feature>
<evidence type="ECO:0000256" key="12">
    <source>
        <dbReference type="ARBA" id="ARBA00023136"/>
    </source>
</evidence>
<evidence type="ECO:0000256" key="11">
    <source>
        <dbReference type="ARBA" id="ARBA00022989"/>
    </source>
</evidence>
<dbReference type="InterPro" id="IPR001757">
    <property type="entry name" value="P_typ_ATPase"/>
</dbReference>
<feature type="transmembrane region" description="Helical" evidence="17">
    <location>
        <begin position="912"/>
        <end position="933"/>
    </location>
</feature>
<dbReference type="PRINTS" id="PR00119">
    <property type="entry name" value="CATATPASE"/>
</dbReference>
<dbReference type="PANTHER" id="PTHR24092">
    <property type="entry name" value="PROBABLE PHOSPHOLIPID-TRANSPORTING ATPASE"/>
    <property type="match status" value="1"/>
</dbReference>
<evidence type="ECO:0000313" key="23">
    <source>
        <dbReference type="Proteomes" id="UP000001357"/>
    </source>
</evidence>
<dbReference type="EMBL" id="CH991552">
    <property type="protein sequence ID" value="EDQ88909.1"/>
    <property type="molecule type" value="Genomic_DNA"/>
</dbReference>
<feature type="transmembrane region" description="Helical" evidence="17">
    <location>
        <begin position="963"/>
        <end position="984"/>
    </location>
</feature>
<feature type="binding site" evidence="16">
    <location>
        <position position="400"/>
    </location>
    <ligand>
        <name>Mg(2+)</name>
        <dbReference type="ChEBI" id="CHEBI:18420"/>
    </ligand>
</feature>
<dbReference type="NCBIfam" id="TIGR01494">
    <property type="entry name" value="ATPase_P-type"/>
    <property type="match status" value="2"/>
</dbReference>
<dbReference type="SUPFAM" id="SSF56784">
    <property type="entry name" value="HAD-like"/>
    <property type="match status" value="1"/>
</dbReference>
<dbReference type="EC" id="7.6.2.1" evidence="17"/>
<dbReference type="GO" id="GO:0005886">
    <property type="term" value="C:plasma membrane"/>
    <property type="evidence" value="ECO:0000318"/>
    <property type="project" value="GO_Central"/>
</dbReference>
<feature type="transmembrane region" description="Helical" evidence="17">
    <location>
        <begin position="884"/>
        <end position="906"/>
    </location>
</feature>
<sequence length="1247" mass="140968">MAAAKDLEVPPPENGLETVRVIFLNNDERNSERTLEVAAALDNRITTSKYTLLSFLPHNLLEQFMRAANFYFLCLLVLQLIPAISSLSPVTTAMPLVFVLGVTAAKDANDDLKRHRSDGTINNRATTVLREGSWIEVRWSQVVVGDIIKLKSNDFVPCDLVVLSTSEEDHDCYIETADLDGETNLKKRYSPTATSQLVDEHSLSSLAGQVRCDPPNNKLDKFDGTLYLDDPIPLSDENVLLRGCRLRNTSFIHGVAVYCGKDTKLMRNSGRARFKRTHIDMQLNGLVLQIFFVLFCMCTVMAILSSAWEARQGDEFKMFLNRQSDDATTIGTLQFFSYLIVLSNLVPISLYVSVELIRVGQSLLIGWDREMYHKDTDTRAVARTTTLNEELGQIDYVFSDKTGTLTQNVMRFIQCSIGGEIYGKEADIGKMKPADSHPLDLDQIEDPGEEETFIDAKFQAKLAENDPAVDNFFRLLALCHTVRHEHVDGTIEYQAQSPDEKALVEGARDAGFVFDTRTSEDIYISVRGQQEAYKMLNIIQFNSTRKRMTIVLQAADGTFTAYSKGADNVMEQLLSEEARQRDWPACEENLHEFAKDGLRTLVLCQRRLDPDWYQNWAARFAEAETSLEDRDDKIAEVAEDLERDFDLVGATAIEDRLQDQVPETIANMMRAGIKVWVLTGDKQETAINIGFSCRLLKSEMEPLIIVNGKDEQEVKDQLTRGLETVNQNDRPFALVVTGRALTFPLPPTKKERETEMIRLDNGSTSLRWTAERLEEQRQIQELFLAVTDKCRSVLCCRVSPLQKAQVVTLIKTERKSIALAIGDGANDVSMIKAAHIGVGISGLEGRQAVLASDFSIAQFRFLQRLLIVHGRWSYLRMSSFLNYFFYKNFAYAFVHFWFGFFCGYSAMTIYDAVFISTFNVIYSSLPILVVGILEQDVNDRESLANPHLYEAGPRNILFDRESFYWSLFRGVLHGVVIFFVPALAVRSGGSFGSDGVLRGDYFTLSFICALLLTWVVNLQLAVQTRHWTWLNWVTILVGPLSFFVFFGIEYAWDDELFWFQSPYYGVFNSGLSSRFCWAVFFLAIGLCMVASLLEFFTKAWFMPNPIDIVREQSKQQQLNDQQPRVSSPKNMSNASDLRCECSIQRMYDFSQEDNVGRSLFPRMPNILKKVPLFHRKEPPRVETLSQDTTSTVGTVDPSVEAGTTPPTVAPSSPRSVRTLRDNSVAPSEVSRASPTLSRSQQVAIDYI</sequence>
<evidence type="ECO:0000256" key="8">
    <source>
        <dbReference type="ARBA" id="ARBA00022840"/>
    </source>
</evidence>
<evidence type="ECO:0000256" key="9">
    <source>
        <dbReference type="ARBA" id="ARBA00022842"/>
    </source>
</evidence>
<dbReference type="STRING" id="81824.A9V0N1"/>
<feature type="compositionally biased region" description="Polar residues" evidence="18">
    <location>
        <begin position="1230"/>
        <end position="1240"/>
    </location>
</feature>
<dbReference type="RefSeq" id="XP_001746014.1">
    <property type="nucleotide sequence ID" value="XM_001745962.1"/>
</dbReference>
<organism evidence="22 23">
    <name type="scientific">Monosiga brevicollis</name>
    <name type="common">Choanoflagellate</name>
    <dbReference type="NCBI Taxonomy" id="81824"/>
    <lineage>
        <taxon>Eukaryota</taxon>
        <taxon>Choanoflagellata</taxon>
        <taxon>Craspedida</taxon>
        <taxon>Salpingoecidae</taxon>
        <taxon>Monosiga</taxon>
    </lineage>
</organism>
<dbReference type="FunFam" id="2.70.150.10:FF:000021">
    <property type="entry name" value="Phospholipid-transporting ATPase"/>
    <property type="match status" value="1"/>
</dbReference>
<dbReference type="OMA" id="WAAMQDS"/>
<evidence type="ECO:0000259" key="19">
    <source>
        <dbReference type="Pfam" id="PF00122"/>
    </source>
</evidence>
<evidence type="ECO:0000256" key="1">
    <source>
        <dbReference type="ARBA" id="ARBA00004141"/>
    </source>
</evidence>
<evidence type="ECO:0000313" key="22">
    <source>
        <dbReference type="EMBL" id="EDQ88909.1"/>
    </source>
</evidence>
<feature type="binding site" evidence="15">
    <location>
        <position position="679"/>
    </location>
    <ligand>
        <name>ATP</name>
        <dbReference type="ChEBI" id="CHEBI:30616"/>
    </ligand>
</feature>
<dbReference type="Gene3D" id="3.40.50.1000">
    <property type="entry name" value="HAD superfamily/HAD-like"/>
    <property type="match status" value="1"/>
</dbReference>
<dbReference type="InParanoid" id="A9V0N1"/>
<dbReference type="Pfam" id="PF00122">
    <property type="entry name" value="E1-E2_ATPase"/>
    <property type="match status" value="1"/>
</dbReference>